<dbReference type="GO" id="GO:0008298">
    <property type="term" value="P:intracellular mRNA localization"/>
    <property type="evidence" value="ECO:0007669"/>
    <property type="project" value="TreeGrafter"/>
</dbReference>
<dbReference type="InterPro" id="IPR051740">
    <property type="entry name" value="DRBM-containing_protein"/>
</dbReference>
<dbReference type="Pfam" id="PF00035">
    <property type="entry name" value="dsrm"/>
    <property type="match status" value="1"/>
</dbReference>
<dbReference type="GO" id="GO:0003725">
    <property type="term" value="F:double-stranded RNA binding"/>
    <property type="evidence" value="ECO:0007669"/>
    <property type="project" value="TreeGrafter"/>
</dbReference>
<feature type="domain" description="DRBM" evidence="2">
    <location>
        <begin position="177"/>
        <end position="213"/>
    </location>
</feature>
<dbReference type="PANTHER" id="PTHR46054:SF3">
    <property type="entry name" value="MATERNAL EFFECT PROTEIN STAUFEN"/>
    <property type="match status" value="1"/>
</dbReference>
<dbReference type="GO" id="GO:0007281">
    <property type="term" value="P:germ cell development"/>
    <property type="evidence" value="ECO:0007669"/>
    <property type="project" value="TreeGrafter"/>
</dbReference>
<gene>
    <name evidence="3" type="ORF">CGOC_LOCUS7460</name>
</gene>
<accession>A0A3P6TCC9</accession>
<keyword evidence="4" id="KW-1185">Reference proteome</keyword>
<reference evidence="3 4" key="1">
    <citation type="submission" date="2018-11" db="EMBL/GenBank/DDBJ databases">
        <authorList>
            <consortium name="Pathogen Informatics"/>
        </authorList>
    </citation>
    <scope>NUCLEOTIDE SEQUENCE [LARGE SCALE GENOMIC DNA]</scope>
</reference>
<name>A0A3P6TCC9_CYLGO</name>
<dbReference type="EMBL" id="UYRV01025980">
    <property type="protein sequence ID" value="VDK78465.1"/>
    <property type="molecule type" value="Genomic_DNA"/>
</dbReference>
<dbReference type="GO" id="GO:0032839">
    <property type="term" value="C:dendrite cytoplasm"/>
    <property type="evidence" value="ECO:0007669"/>
    <property type="project" value="GOC"/>
</dbReference>
<evidence type="ECO:0000313" key="4">
    <source>
        <dbReference type="Proteomes" id="UP000271889"/>
    </source>
</evidence>
<evidence type="ECO:0000259" key="2">
    <source>
        <dbReference type="Pfam" id="PF00035"/>
    </source>
</evidence>
<feature type="region of interest" description="Disordered" evidence="1">
    <location>
        <begin position="134"/>
        <end position="172"/>
    </location>
</feature>
<dbReference type="OrthoDB" id="10037267at2759"/>
<dbReference type="Gene3D" id="3.30.160.20">
    <property type="match status" value="2"/>
</dbReference>
<dbReference type="GO" id="GO:0098964">
    <property type="term" value="P:anterograde dendritic transport of messenger ribonucleoprotein complex"/>
    <property type="evidence" value="ECO:0007669"/>
    <property type="project" value="TreeGrafter"/>
</dbReference>
<sequence length="235" mass="25541">PRFSALTPSPLSCSDVRNGFDRPAYFPPEPFAPSLLQATPRIQRGPLIGPVPPVNPLFAMVPPTTRAGAIYPPLQPPGERLCMVSVAIGPGRVFTGIGSTFAQAKANAAAQCLGYLGPHIQALDAKLKLDEQRRKASLQKSTSEEGMTNGTTEGAVEHAEGSADSENVPKHKQKSVISQVHECALQMKLNVEFEVVKEVGPPHDRSYVVRCSLRNPKNEVLYCLKLYSRRVDECK</sequence>
<evidence type="ECO:0000313" key="3">
    <source>
        <dbReference type="EMBL" id="VDK78465.1"/>
    </source>
</evidence>
<dbReference type="AlphaFoldDB" id="A0A3P6TCC9"/>
<evidence type="ECO:0000256" key="1">
    <source>
        <dbReference type="SAM" id="MobiDB-lite"/>
    </source>
</evidence>
<dbReference type="GO" id="GO:0005886">
    <property type="term" value="C:plasma membrane"/>
    <property type="evidence" value="ECO:0007669"/>
    <property type="project" value="TreeGrafter"/>
</dbReference>
<dbReference type="InterPro" id="IPR014720">
    <property type="entry name" value="dsRBD_dom"/>
</dbReference>
<organism evidence="3 4">
    <name type="scientific">Cylicostephanus goldi</name>
    <name type="common">Nematode worm</name>
    <dbReference type="NCBI Taxonomy" id="71465"/>
    <lineage>
        <taxon>Eukaryota</taxon>
        <taxon>Metazoa</taxon>
        <taxon>Ecdysozoa</taxon>
        <taxon>Nematoda</taxon>
        <taxon>Chromadorea</taxon>
        <taxon>Rhabditida</taxon>
        <taxon>Rhabditina</taxon>
        <taxon>Rhabditomorpha</taxon>
        <taxon>Strongyloidea</taxon>
        <taxon>Strongylidae</taxon>
        <taxon>Cylicostephanus</taxon>
    </lineage>
</organism>
<proteinExistence type="predicted"/>
<dbReference type="GO" id="GO:0043025">
    <property type="term" value="C:neuronal cell body"/>
    <property type="evidence" value="ECO:0007669"/>
    <property type="project" value="TreeGrafter"/>
</dbReference>
<dbReference type="Proteomes" id="UP000271889">
    <property type="component" value="Unassembled WGS sequence"/>
</dbReference>
<protein>
    <recommendedName>
        <fullName evidence="2">DRBM domain-containing protein</fullName>
    </recommendedName>
</protein>
<feature type="non-terminal residue" evidence="3">
    <location>
        <position position="1"/>
    </location>
</feature>
<dbReference type="PANTHER" id="PTHR46054">
    <property type="entry name" value="MATERNAL EFFECT PROTEIN STAUFEN"/>
    <property type="match status" value="1"/>
</dbReference>
<dbReference type="GO" id="GO:0035418">
    <property type="term" value="P:protein localization to synapse"/>
    <property type="evidence" value="ECO:0007669"/>
    <property type="project" value="TreeGrafter"/>
</dbReference>
<feature type="compositionally biased region" description="Polar residues" evidence="1">
    <location>
        <begin position="138"/>
        <end position="152"/>
    </location>
</feature>
<dbReference type="GO" id="GO:0003729">
    <property type="term" value="F:mRNA binding"/>
    <property type="evidence" value="ECO:0007669"/>
    <property type="project" value="TreeGrafter"/>
</dbReference>
<dbReference type="SUPFAM" id="SSF54768">
    <property type="entry name" value="dsRNA-binding domain-like"/>
    <property type="match status" value="2"/>
</dbReference>
<dbReference type="GO" id="GO:0010494">
    <property type="term" value="C:cytoplasmic stress granule"/>
    <property type="evidence" value="ECO:0007669"/>
    <property type="project" value="TreeGrafter"/>
</dbReference>